<dbReference type="Pfam" id="PF02686">
    <property type="entry name" value="GatC"/>
    <property type="match status" value="1"/>
</dbReference>
<evidence type="ECO:0000313" key="3">
    <source>
        <dbReference type="Proteomes" id="UP000054495"/>
    </source>
</evidence>
<gene>
    <name evidence="2" type="ORF">ANCCEY_13477</name>
</gene>
<name>A0A0D6LC79_9BILA</name>
<comment type="subunit">
    <text evidence="1">Subunit of the heterotrimeric GatCAB amidotransferase (AdT) complex, composed of A, B and C subunits.</text>
</comment>
<evidence type="ECO:0000256" key="1">
    <source>
        <dbReference type="HAMAP-Rule" id="MF_03149"/>
    </source>
</evidence>
<comment type="similarity">
    <text evidence="1">Belongs to the GatC family.</text>
</comment>
<keyword evidence="1" id="KW-0436">Ligase</keyword>
<dbReference type="InterPro" id="IPR003837">
    <property type="entry name" value="GatC"/>
</dbReference>
<dbReference type="GO" id="GO:0006450">
    <property type="term" value="P:regulation of translational fidelity"/>
    <property type="evidence" value="ECO:0007669"/>
    <property type="project" value="InterPro"/>
</dbReference>
<keyword evidence="1" id="KW-0496">Mitochondrion</keyword>
<protein>
    <recommendedName>
        <fullName evidence="1">Glutamyl-tRNA(Gln) amidotransferase subunit C, mitochondrial</fullName>
        <shortName evidence="1">Glu-AdT subunit C</shortName>
        <ecNumber evidence="1">6.3.5.-</ecNumber>
    </recommendedName>
</protein>
<dbReference type="SUPFAM" id="SSF141000">
    <property type="entry name" value="Glu-tRNAGln amidotransferase C subunit"/>
    <property type="match status" value="1"/>
</dbReference>
<keyword evidence="1" id="KW-0067">ATP-binding</keyword>
<dbReference type="NCBIfam" id="TIGR00135">
    <property type="entry name" value="gatC"/>
    <property type="match status" value="1"/>
</dbReference>
<comment type="function">
    <text evidence="1">Allows the formation of correctly charged Gln-tRNA(Gln) through the transamidation of misacylated Glu-tRNA(Gln) in the mitochondria. The reaction takes place in the presence of glutamine and ATP through an activated gamma-phospho-Glu-tRNA(Gln).</text>
</comment>
<dbReference type="GO" id="GO:0016740">
    <property type="term" value="F:transferase activity"/>
    <property type="evidence" value="ECO:0007669"/>
    <property type="project" value="UniProtKB-KW"/>
</dbReference>
<accession>A0A0D6LC79</accession>
<dbReference type="Proteomes" id="UP000054495">
    <property type="component" value="Unassembled WGS sequence"/>
</dbReference>
<dbReference type="InterPro" id="IPR036113">
    <property type="entry name" value="Asp/Glu-ADT_sf_sub_c"/>
</dbReference>
<dbReference type="GO" id="GO:0070681">
    <property type="term" value="P:glutaminyl-tRNAGln biosynthesis via transamidation"/>
    <property type="evidence" value="ECO:0007669"/>
    <property type="project" value="UniProtKB-UniRule"/>
</dbReference>
<dbReference type="PANTHER" id="PTHR15004">
    <property type="entry name" value="GLUTAMYL-TRNA(GLN) AMIDOTRANSFERASE SUBUNIT C, MITOCHONDRIAL"/>
    <property type="match status" value="1"/>
</dbReference>
<dbReference type="PANTHER" id="PTHR15004:SF0">
    <property type="entry name" value="GLUTAMYL-TRNA(GLN) AMIDOTRANSFERASE SUBUNIT C, MITOCHONDRIAL"/>
    <property type="match status" value="1"/>
</dbReference>
<dbReference type="HAMAP" id="MF_00122">
    <property type="entry name" value="GatC"/>
    <property type="match status" value="1"/>
</dbReference>
<dbReference type="GO" id="GO:0005524">
    <property type="term" value="F:ATP binding"/>
    <property type="evidence" value="ECO:0007669"/>
    <property type="project" value="UniProtKB-KW"/>
</dbReference>
<dbReference type="AlphaFoldDB" id="A0A0D6LC79"/>
<sequence length="205" mass="23181">MEDTTHVPLLEPMQIEVQTKLTHLDLVQILMNISRRCLFKIGSCYIAHCSKVPYPGDIPLVPTKPVINDIDEVPSTSVPTFSHELVSHLESLSLVRFDNEQAVAHLRAAVKAAMPLQRVDTTGFDPMYSVWEDQQCFLREDEPEEPLSLDQVLSNAHPVQDHYFTSPPGNMALEEAAPFDQKLINQWDRLGIEVAPTPKKQRESE</sequence>
<keyword evidence="2" id="KW-0808">Transferase</keyword>
<reference evidence="2 3" key="1">
    <citation type="submission" date="2013-05" db="EMBL/GenBank/DDBJ databases">
        <title>Draft genome of the parasitic nematode Anyclostoma ceylanicum.</title>
        <authorList>
            <person name="Mitreva M."/>
        </authorList>
    </citation>
    <scope>NUCLEOTIDE SEQUENCE [LARGE SCALE GENOMIC DNA]</scope>
</reference>
<dbReference type="GO" id="GO:0030956">
    <property type="term" value="C:glutamyl-tRNA(Gln) amidotransferase complex"/>
    <property type="evidence" value="ECO:0007669"/>
    <property type="project" value="UniProtKB-UniRule"/>
</dbReference>
<keyword evidence="3" id="KW-1185">Reference proteome</keyword>
<comment type="subcellular location">
    <subcellularLocation>
        <location evidence="1">Mitochondrion</location>
    </subcellularLocation>
</comment>
<dbReference type="EC" id="6.3.5.-" evidence="1"/>
<keyword evidence="1" id="KW-0547">Nucleotide-binding</keyword>
<evidence type="ECO:0000313" key="2">
    <source>
        <dbReference type="EMBL" id="EPB67436.1"/>
    </source>
</evidence>
<proteinExistence type="inferred from homology"/>
<organism evidence="2 3">
    <name type="scientific">Ancylostoma ceylanicum</name>
    <dbReference type="NCBI Taxonomy" id="53326"/>
    <lineage>
        <taxon>Eukaryota</taxon>
        <taxon>Metazoa</taxon>
        <taxon>Ecdysozoa</taxon>
        <taxon>Nematoda</taxon>
        <taxon>Chromadorea</taxon>
        <taxon>Rhabditida</taxon>
        <taxon>Rhabditina</taxon>
        <taxon>Rhabditomorpha</taxon>
        <taxon>Strongyloidea</taxon>
        <taxon>Ancylostomatidae</taxon>
        <taxon>Ancylostomatinae</taxon>
        <taxon>Ancylostoma</taxon>
    </lineage>
</organism>
<keyword evidence="1" id="KW-0648">Protein biosynthesis</keyword>
<dbReference type="GO" id="GO:0050567">
    <property type="term" value="F:glutaminyl-tRNA synthase (glutamine-hydrolyzing) activity"/>
    <property type="evidence" value="ECO:0007669"/>
    <property type="project" value="UniProtKB-UniRule"/>
</dbReference>
<dbReference type="GO" id="GO:0032543">
    <property type="term" value="P:mitochondrial translation"/>
    <property type="evidence" value="ECO:0007669"/>
    <property type="project" value="UniProtKB-UniRule"/>
</dbReference>
<comment type="catalytic activity">
    <reaction evidence="1">
        <text>L-glutamyl-tRNA(Gln) + L-glutamine + ATP + H2O = L-glutaminyl-tRNA(Gln) + L-glutamate + ADP + phosphate + H(+)</text>
        <dbReference type="Rhea" id="RHEA:17521"/>
        <dbReference type="Rhea" id="RHEA-COMP:9681"/>
        <dbReference type="Rhea" id="RHEA-COMP:9684"/>
        <dbReference type="ChEBI" id="CHEBI:15377"/>
        <dbReference type="ChEBI" id="CHEBI:15378"/>
        <dbReference type="ChEBI" id="CHEBI:29985"/>
        <dbReference type="ChEBI" id="CHEBI:30616"/>
        <dbReference type="ChEBI" id="CHEBI:43474"/>
        <dbReference type="ChEBI" id="CHEBI:58359"/>
        <dbReference type="ChEBI" id="CHEBI:78520"/>
        <dbReference type="ChEBI" id="CHEBI:78521"/>
        <dbReference type="ChEBI" id="CHEBI:456216"/>
    </reaction>
</comment>
<dbReference type="EMBL" id="KE125676">
    <property type="protein sequence ID" value="EPB67436.1"/>
    <property type="molecule type" value="Genomic_DNA"/>
</dbReference>
<dbReference type="GO" id="GO:0005739">
    <property type="term" value="C:mitochondrion"/>
    <property type="evidence" value="ECO:0007669"/>
    <property type="project" value="UniProtKB-SubCell"/>
</dbReference>